<keyword evidence="2" id="KW-1185">Reference proteome</keyword>
<protein>
    <submittedName>
        <fullName evidence="1">Uncharacterized protein</fullName>
    </submittedName>
</protein>
<accession>A0A7W9ZEU1</accession>
<organism evidence="1 2">
    <name type="scientific">Novispirillum itersonii</name>
    <name type="common">Aquaspirillum itersonii</name>
    <dbReference type="NCBI Taxonomy" id="189"/>
    <lineage>
        <taxon>Bacteria</taxon>
        <taxon>Pseudomonadati</taxon>
        <taxon>Pseudomonadota</taxon>
        <taxon>Alphaproteobacteria</taxon>
        <taxon>Rhodospirillales</taxon>
        <taxon>Novispirillaceae</taxon>
        <taxon>Novispirillum</taxon>
    </lineage>
</organism>
<gene>
    <name evidence="1" type="ORF">FHS48_001355</name>
</gene>
<reference evidence="1 2" key="1">
    <citation type="submission" date="2020-08" db="EMBL/GenBank/DDBJ databases">
        <title>Genomic Encyclopedia of Type Strains, Phase IV (KMG-IV): sequencing the most valuable type-strain genomes for metagenomic binning, comparative biology and taxonomic classification.</title>
        <authorList>
            <person name="Goeker M."/>
        </authorList>
    </citation>
    <scope>NUCLEOTIDE SEQUENCE [LARGE SCALE GENOMIC DNA]</scope>
    <source>
        <strain evidence="1 2">DSM 11590</strain>
    </source>
</reference>
<sequence length="74" mass="7820">MVRTTLAPLTLTGVPHNTAFGPVSALDGTPALVYRCTTDDGVFWLTDVVGASRLQLRAPETTVEVLVVARPGRA</sequence>
<comment type="caution">
    <text evidence="1">The sequence shown here is derived from an EMBL/GenBank/DDBJ whole genome shotgun (WGS) entry which is preliminary data.</text>
</comment>
<dbReference type="AlphaFoldDB" id="A0A7W9ZEU1"/>
<name>A0A7W9ZEU1_NOVIT</name>
<dbReference type="RefSeq" id="WP_184262672.1">
    <property type="nucleotide sequence ID" value="NZ_JACIIX010000004.1"/>
</dbReference>
<dbReference type="EMBL" id="JACIIX010000004">
    <property type="protein sequence ID" value="MBB6209945.1"/>
    <property type="molecule type" value="Genomic_DNA"/>
</dbReference>
<dbReference type="Proteomes" id="UP000544872">
    <property type="component" value="Unassembled WGS sequence"/>
</dbReference>
<evidence type="ECO:0000313" key="1">
    <source>
        <dbReference type="EMBL" id="MBB6209945.1"/>
    </source>
</evidence>
<proteinExistence type="predicted"/>
<evidence type="ECO:0000313" key="2">
    <source>
        <dbReference type="Proteomes" id="UP000544872"/>
    </source>
</evidence>